<sequence length="175" mass="18548">MRYLLAALLLVAGCGISPTGVQDGGEPASGFQPSMRLYFVSGQRLKAVTRPMPWPSLKETLNLLVDGPSEPERRLGLATDLNGWIGALGAVTADDAKVRITVEAPTAAAVPVPAPRESFAAQRDRLLWLGQLTCTAAAALAARSNIDADAVTVVVRRGRESFGSFRCSEFPRAAE</sequence>
<organism evidence="1 2">
    <name type="scientific">Herbidospora galbida</name>
    <dbReference type="NCBI Taxonomy" id="2575442"/>
    <lineage>
        <taxon>Bacteria</taxon>
        <taxon>Bacillati</taxon>
        <taxon>Actinomycetota</taxon>
        <taxon>Actinomycetes</taxon>
        <taxon>Streptosporangiales</taxon>
        <taxon>Streptosporangiaceae</taxon>
        <taxon>Herbidospora</taxon>
    </lineage>
</organism>
<evidence type="ECO:0000313" key="2">
    <source>
        <dbReference type="Proteomes" id="UP000308705"/>
    </source>
</evidence>
<keyword evidence="2" id="KW-1185">Reference proteome</keyword>
<accession>A0A4U3M7B8</accession>
<comment type="caution">
    <text evidence="1">The sequence shown here is derived from an EMBL/GenBank/DDBJ whole genome shotgun (WGS) entry which is preliminary data.</text>
</comment>
<proteinExistence type="predicted"/>
<dbReference type="AlphaFoldDB" id="A0A4U3M7B8"/>
<evidence type="ECO:0008006" key="3">
    <source>
        <dbReference type="Google" id="ProtNLM"/>
    </source>
</evidence>
<gene>
    <name evidence="1" type="ORF">FDA94_30210</name>
</gene>
<dbReference type="Proteomes" id="UP000308705">
    <property type="component" value="Unassembled WGS sequence"/>
</dbReference>
<dbReference type="OrthoDB" id="3619627at2"/>
<dbReference type="EMBL" id="SZQA01000035">
    <property type="protein sequence ID" value="TKK84410.1"/>
    <property type="molecule type" value="Genomic_DNA"/>
</dbReference>
<protein>
    <recommendedName>
        <fullName evidence="3">GerMN domain-containing protein</fullName>
    </recommendedName>
</protein>
<reference evidence="1 2" key="1">
    <citation type="submission" date="2019-04" db="EMBL/GenBank/DDBJ databases">
        <title>Herbidospora sp. NEAU-GS14.nov., a novel actinomycete isolated from soil.</title>
        <authorList>
            <person name="Han L."/>
        </authorList>
    </citation>
    <scope>NUCLEOTIDE SEQUENCE [LARGE SCALE GENOMIC DNA]</scope>
    <source>
        <strain evidence="1 2">NEAU-GS14</strain>
    </source>
</reference>
<dbReference type="RefSeq" id="WP_137250457.1">
    <property type="nucleotide sequence ID" value="NZ_SZQA01000035.1"/>
</dbReference>
<evidence type="ECO:0000313" key="1">
    <source>
        <dbReference type="EMBL" id="TKK84410.1"/>
    </source>
</evidence>
<name>A0A4U3M7B8_9ACTN</name>